<dbReference type="SUPFAM" id="SSF46785">
    <property type="entry name" value="Winged helix' DNA-binding domain"/>
    <property type="match status" value="1"/>
</dbReference>
<dbReference type="InterPro" id="IPR052526">
    <property type="entry name" value="HTH-type_Bedaq_tolerance"/>
</dbReference>
<comment type="caution">
    <text evidence="2">The sequence shown here is derived from an EMBL/GenBank/DDBJ whole genome shotgun (WGS) entry which is preliminary data.</text>
</comment>
<organism evidence="2 3">
    <name type="scientific">Actinoallomurus iriomotensis</name>
    <dbReference type="NCBI Taxonomy" id="478107"/>
    <lineage>
        <taxon>Bacteria</taxon>
        <taxon>Bacillati</taxon>
        <taxon>Actinomycetota</taxon>
        <taxon>Actinomycetes</taxon>
        <taxon>Streptosporangiales</taxon>
        <taxon>Thermomonosporaceae</taxon>
        <taxon>Actinoallomurus</taxon>
    </lineage>
</organism>
<dbReference type="SMART" id="SM00347">
    <property type="entry name" value="HTH_MARR"/>
    <property type="match status" value="1"/>
</dbReference>
<sequence length="157" mass="16859">MSAKATAGTSGGSGEDDLAEVRVLGGELRTAVARIYSRFRSERGEGEMGEAAVIVLTTLHKHGPQSLTDLSRRAHVSPSSMSQTVNRLVAGGHAVREKDPADGRRVLFHLTPDGAEHARAALAVRRNWLDGRLAELSAAERQALLEAARIMRRLADT</sequence>
<dbReference type="PANTHER" id="PTHR39515">
    <property type="entry name" value="CONSERVED PROTEIN"/>
    <property type="match status" value="1"/>
</dbReference>
<gene>
    <name evidence="2" type="ORF">Airi01_079760</name>
</gene>
<accession>A0A9W6RQF4</accession>
<dbReference type="InterPro" id="IPR036390">
    <property type="entry name" value="WH_DNA-bd_sf"/>
</dbReference>
<feature type="domain" description="HTH marR-type" evidence="1">
    <location>
        <begin position="25"/>
        <end position="153"/>
    </location>
</feature>
<evidence type="ECO:0000313" key="3">
    <source>
        <dbReference type="Proteomes" id="UP001165135"/>
    </source>
</evidence>
<dbReference type="AlphaFoldDB" id="A0A9W6RQF4"/>
<dbReference type="InterPro" id="IPR036388">
    <property type="entry name" value="WH-like_DNA-bd_sf"/>
</dbReference>
<dbReference type="GO" id="GO:0003700">
    <property type="term" value="F:DNA-binding transcription factor activity"/>
    <property type="evidence" value="ECO:0007669"/>
    <property type="project" value="InterPro"/>
</dbReference>
<reference evidence="2" key="1">
    <citation type="submission" date="2023-03" db="EMBL/GenBank/DDBJ databases">
        <title>Actinoallomurus iriomotensis NBRC 103681.</title>
        <authorList>
            <person name="Ichikawa N."/>
            <person name="Sato H."/>
            <person name="Tonouchi N."/>
        </authorList>
    </citation>
    <scope>NUCLEOTIDE SEQUENCE</scope>
    <source>
        <strain evidence="2">NBRC 103681</strain>
    </source>
</reference>
<proteinExistence type="predicted"/>
<dbReference type="PROSITE" id="PS50995">
    <property type="entry name" value="HTH_MARR_2"/>
    <property type="match status" value="1"/>
</dbReference>
<dbReference type="Pfam" id="PF12802">
    <property type="entry name" value="MarR_2"/>
    <property type="match status" value="1"/>
</dbReference>
<evidence type="ECO:0000313" key="2">
    <source>
        <dbReference type="EMBL" id="GLY79709.1"/>
    </source>
</evidence>
<dbReference type="PANTHER" id="PTHR39515:SF2">
    <property type="entry name" value="HTH-TYPE TRANSCRIPTIONAL REGULATOR RV0880"/>
    <property type="match status" value="1"/>
</dbReference>
<name>A0A9W6RQF4_9ACTN</name>
<protein>
    <submittedName>
        <fullName evidence="2">MarR family transcriptional regulator</fullName>
    </submittedName>
</protein>
<dbReference type="Proteomes" id="UP001165135">
    <property type="component" value="Unassembled WGS sequence"/>
</dbReference>
<dbReference type="EMBL" id="BSTJ01000012">
    <property type="protein sequence ID" value="GLY79709.1"/>
    <property type="molecule type" value="Genomic_DNA"/>
</dbReference>
<dbReference type="RefSeq" id="WP_285631600.1">
    <property type="nucleotide sequence ID" value="NZ_BSTJ01000012.1"/>
</dbReference>
<dbReference type="InterPro" id="IPR000835">
    <property type="entry name" value="HTH_MarR-typ"/>
</dbReference>
<evidence type="ECO:0000259" key="1">
    <source>
        <dbReference type="PROSITE" id="PS50995"/>
    </source>
</evidence>
<dbReference type="Gene3D" id="1.10.10.10">
    <property type="entry name" value="Winged helix-like DNA-binding domain superfamily/Winged helix DNA-binding domain"/>
    <property type="match status" value="1"/>
</dbReference>